<evidence type="ECO:0000256" key="2">
    <source>
        <dbReference type="ARBA" id="ARBA00022448"/>
    </source>
</evidence>
<accession>A0A3N0IT36</accession>
<dbReference type="SUPFAM" id="SSF48695">
    <property type="entry name" value="Multiheme cytochromes"/>
    <property type="match status" value="1"/>
</dbReference>
<keyword evidence="5" id="KW-0249">Electron transport</keyword>
<evidence type="ECO:0000256" key="7">
    <source>
        <dbReference type="SAM" id="MobiDB-lite"/>
    </source>
</evidence>
<reference evidence="10 12" key="1">
    <citation type="journal article" date="2018" name="Elife">
        <title>Discovery and characterization of a prevalent human gut bacterial enzyme sufficient for the inactivation of a family of plant toxins.</title>
        <authorList>
            <person name="Koppel N."/>
            <person name="Bisanz J.E."/>
            <person name="Pandelia M.E."/>
            <person name="Turnbaugh P.J."/>
            <person name="Balskus E.P."/>
        </authorList>
    </citation>
    <scope>NUCLEOTIDE SEQUENCE [LARGE SCALE GENOMIC DNA]</scope>
    <source>
        <strain evidence="10 12">DSM 16107</strain>
    </source>
</reference>
<proteinExistence type="predicted"/>
<gene>
    <name evidence="10" type="ORF">C1876_14855</name>
    <name evidence="11" type="ORF">DMP09_15595</name>
</gene>
<evidence type="ECO:0000256" key="5">
    <source>
        <dbReference type="ARBA" id="ARBA00022982"/>
    </source>
</evidence>
<comment type="subcellular location">
    <subcellularLocation>
        <location evidence="1">Cell envelope</location>
    </subcellularLocation>
</comment>
<evidence type="ECO:0000313" key="11">
    <source>
        <dbReference type="EMBL" id="RNM40161.1"/>
    </source>
</evidence>
<evidence type="ECO:0000313" key="12">
    <source>
        <dbReference type="Proteomes" id="UP000253817"/>
    </source>
</evidence>
<dbReference type="Proteomes" id="UP000253817">
    <property type="component" value="Unassembled WGS sequence"/>
</dbReference>
<keyword evidence="2" id="KW-0813">Transport</keyword>
<feature type="region of interest" description="Disordered" evidence="7">
    <location>
        <begin position="41"/>
        <end position="68"/>
    </location>
</feature>
<dbReference type="Gene3D" id="1.10.1130.10">
    <property type="entry name" value="Flavocytochrome C3, Chain A"/>
    <property type="match status" value="1"/>
</dbReference>
<dbReference type="Pfam" id="PF14537">
    <property type="entry name" value="Cytochrom_c3_2"/>
    <property type="match status" value="1"/>
</dbReference>
<dbReference type="InterPro" id="IPR012286">
    <property type="entry name" value="Tetrahaem_cytochrome"/>
</dbReference>
<protein>
    <recommendedName>
        <fullName evidence="9">Tetrahaem cytochrome domain-containing protein</fullName>
    </recommendedName>
</protein>
<keyword evidence="6" id="KW-0408">Iron</keyword>
<dbReference type="EMBL" id="QICC01000102">
    <property type="protein sequence ID" value="RNM40161.1"/>
    <property type="molecule type" value="Genomic_DNA"/>
</dbReference>
<dbReference type="GO" id="GO:0046872">
    <property type="term" value="F:metal ion binding"/>
    <property type="evidence" value="ECO:0007669"/>
    <property type="project" value="UniProtKB-KW"/>
</dbReference>
<dbReference type="RefSeq" id="WP_114547504.1">
    <property type="nucleotide sequence ID" value="NZ_PPTT01000033.1"/>
</dbReference>
<evidence type="ECO:0000256" key="1">
    <source>
        <dbReference type="ARBA" id="ARBA00004196"/>
    </source>
</evidence>
<dbReference type="OrthoDB" id="3173719at2"/>
<feature type="domain" description="Tetrahaem cytochrome" evidence="9">
    <location>
        <begin position="99"/>
        <end position="214"/>
    </location>
</feature>
<name>A0A3N0IT36_9ACTN</name>
<organism evidence="11 13">
    <name type="scientific">Eggerthella sinensis</name>
    <dbReference type="NCBI Taxonomy" id="242230"/>
    <lineage>
        <taxon>Bacteria</taxon>
        <taxon>Bacillati</taxon>
        <taxon>Actinomycetota</taxon>
        <taxon>Coriobacteriia</taxon>
        <taxon>Eggerthellales</taxon>
        <taxon>Eggerthellaceae</taxon>
        <taxon>Eggerthella</taxon>
    </lineage>
</organism>
<evidence type="ECO:0000256" key="4">
    <source>
        <dbReference type="ARBA" id="ARBA00022723"/>
    </source>
</evidence>
<reference evidence="13" key="2">
    <citation type="submission" date="2018-05" db="EMBL/GenBank/DDBJ databases">
        <title>Genome Sequencing of selected type strains of the family Eggerthellaceae.</title>
        <authorList>
            <person name="Danylec N."/>
            <person name="Stoll D.A."/>
            <person name="Doetsch A."/>
            <person name="Huch M."/>
        </authorList>
    </citation>
    <scope>NUCLEOTIDE SEQUENCE [LARGE SCALE GENOMIC DNA]</scope>
    <source>
        <strain evidence="13">DSM 16107</strain>
    </source>
</reference>
<evidence type="ECO:0000259" key="9">
    <source>
        <dbReference type="Pfam" id="PF14537"/>
    </source>
</evidence>
<dbReference type="GO" id="GO:0030313">
    <property type="term" value="C:cell envelope"/>
    <property type="evidence" value="ECO:0007669"/>
    <property type="project" value="UniProtKB-SubCell"/>
</dbReference>
<keyword evidence="12" id="KW-1185">Reference proteome</keyword>
<keyword evidence="8" id="KW-0472">Membrane</keyword>
<sequence>MNACTHLNRRAAVLGAAGVLAVVLALAAALWLLTGCAPEAESQDGGSAPESSASSGADAGGAGAMDGQPVNWTMESDCSLCHTSEAASAADAACPQGTAHEAEGVTCVQCHTEESVLTTEHADVKFGDKVATKATVATVDPATCASCHGTMEEMAAKTVDSTALTDDKGTTVNPHERPAGEKHDENPATCTDCHNNHSKDLPKDAMRYCAQCHHRGTFECGTCHELRERSAS</sequence>
<feature type="compositionally biased region" description="Basic and acidic residues" evidence="7">
    <location>
        <begin position="165"/>
        <end position="186"/>
    </location>
</feature>
<keyword evidence="4" id="KW-0479">Metal-binding</keyword>
<evidence type="ECO:0000256" key="8">
    <source>
        <dbReference type="SAM" id="Phobius"/>
    </source>
</evidence>
<evidence type="ECO:0000256" key="6">
    <source>
        <dbReference type="ARBA" id="ARBA00023004"/>
    </source>
</evidence>
<dbReference type="EMBL" id="PPTT01000033">
    <property type="protein sequence ID" value="RDB66016.1"/>
    <property type="molecule type" value="Genomic_DNA"/>
</dbReference>
<feature type="transmembrane region" description="Helical" evidence="8">
    <location>
        <begin position="12"/>
        <end position="33"/>
    </location>
</feature>
<dbReference type="Proteomes" id="UP000270112">
    <property type="component" value="Unassembled WGS sequence"/>
</dbReference>
<reference evidence="11" key="3">
    <citation type="journal article" date="2019" name="Microbiol. Resour. Announc.">
        <title>Draft Genome Sequences of Type Strains of Gordonibacter faecihominis, Paraeggerthella hongkongensis, Parvibacter caecicola,Slackia equolifaciens, Slackia faecicanis, and Slackia isoflavoniconvertens.</title>
        <authorList>
            <person name="Danylec N."/>
            <person name="Stoll D.A."/>
            <person name="Dotsch A."/>
            <person name="Huch M."/>
        </authorList>
    </citation>
    <scope>NUCLEOTIDE SEQUENCE</scope>
    <source>
        <strain evidence="11">DSM 16107</strain>
    </source>
</reference>
<keyword evidence="8" id="KW-1133">Transmembrane helix</keyword>
<evidence type="ECO:0000313" key="10">
    <source>
        <dbReference type="EMBL" id="RDB66016.1"/>
    </source>
</evidence>
<feature type="compositionally biased region" description="Low complexity" evidence="7">
    <location>
        <begin position="45"/>
        <end position="57"/>
    </location>
</feature>
<feature type="region of interest" description="Disordered" evidence="7">
    <location>
        <begin position="164"/>
        <end position="189"/>
    </location>
</feature>
<keyword evidence="8" id="KW-0812">Transmembrane</keyword>
<comment type="caution">
    <text evidence="11">The sequence shown here is derived from an EMBL/GenBank/DDBJ whole genome shotgun (WGS) entry which is preliminary data.</text>
</comment>
<evidence type="ECO:0000313" key="13">
    <source>
        <dbReference type="Proteomes" id="UP000270112"/>
    </source>
</evidence>
<dbReference type="AlphaFoldDB" id="A0A3N0IT36"/>
<keyword evidence="3" id="KW-0349">Heme</keyword>
<evidence type="ECO:0000256" key="3">
    <source>
        <dbReference type="ARBA" id="ARBA00022617"/>
    </source>
</evidence>
<dbReference type="InterPro" id="IPR036280">
    <property type="entry name" value="Multihaem_cyt_sf"/>
</dbReference>